<dbReference type="InterPro" id="IPR039678">
    <property type="entry name" value="CTNNBL1"/>
</dbReference>
<dbReference type="AlphaFoldDB" id="D7FIF3"/>
<dbReference type="FunFam" id="1.25.10.10:FF:001136">
    <property type="entry name" value="Beta-catenin-like protein 1"/>
    <property type="match status" value="1"/>
</dbReference>
<dbReference type="GO" id="GO:0010467">
    <property type="term" value="P:gene expression"/>
    <property type="evidence" value="ECO:0007669"/>
    <property type="project" value="UniProtKB-ARBA"/>
</dbReference>
<evidence type="ECO:0000256" key="3">
    <source>
        <dbReference type="ARBA" id="ARBA00022737"/>
    </source>
</evidence>
<comment type="subcellular location">
    <subcellularLocation>
        <location evidence="1">Nucleus</location>
    </subcellularLocation>
</comment>
<dbReference type="EMBL" id="FN647878">
    <property type="protein sequence ID" value="CBJ28776.1"/>
    <property type="molecule type" value="Genomic_DNA"/>
</dbReference>
<keyword evidence="2" id="KW-0597">Phosphoprotein</keyword>
<dbReference type="InterPro" id="IPR016024">
    <property type="entry name" value="ARM-type_fold"/>
</dbReference>
<dbReference type="STRING" id="2880.D7FIF3"/>
<feature type="region of interest" description="Disordered" evidence="6">
    <location>
        <begin position="58"/>
        <end position="88"/>
    </location>
</feature>
<dbReference type="PANTHER" id="PTHR14978:SF0">
    <property type="entry name" value="BETA-CATENIN-LIKE PROTEIN 1"/>
    <property type="match status" value="1"/>
</dbReference>
<keyword evidence="3" id="KW-0677">Repeat</keyword>
<dbReference type="GO" id="GO:0005681">
    <property type="term" value="C:spliceosomal complex"/>
    <property type="evidence" value="ECO:0007669"/>
    <property type="project" value="TreeGrafter"/>
</dbReference>
<proteinExistence type="predicted"/>
<gene>
    <name evidence="8" type="ORF">Esi_0120_0008</name>
</gene>
<sequence>MEDHFSRMLDASATGSAVQGTYIPAQHFEGKKLGYYFAKGIHGLGYYMDAAQASDIMDNDGEGTASRKRAREEDDEAGRDLQNTGKQDPVRFEDMALEDLDEEAIARMLEEADKEEVSELDATGVKQLLLLLERKINRNQMMRVKFPEQPARFVDSEKRRQEGYVCCWRGGPASEVELDAAIKSLSVVAAAPELYPALVDAGAVNSLLGLLTHDNTDISITVLLLLQELTDSDVLSEREEASVIVDAIVDKLGLELLVQNLSRLDESNEEDAKGVNTTMGVLENLLEARPTLGPTLCEPPMSVLRFLLKRLQVKKFDENKLYCSEILAMLVNGDTDVQKRLGLLQGMDGIDRLLQIVAYYRRRQPQSPEEEECVENLFDALAAALLVPDNQQRFRKGEGFELMLRCLREKKHAAWCAVKVLDFALTDDSSNCERLVEVGGLKAVLPVFMGRGAARKLRQKRFRDG</sequence>
<protein>
    <recommendedName>
        <fullName evidence="7">Beta-catenin-like protein 1 N-terminal domain-containing protein</fullName>
    </recommendedName>
</protein>
<dbReference type="OMA" id="TDWREQE"/>
<evidence type="ECO:0000256" key="5">
    <source>
        <dbReference type="ARBA" id="ARBA00023242"/>
    </source>
</evidence>
<dbReference type="Pfam" id="PF08216">
    <property type="entry name" value="CTNNBL"/>
    <property type="match status" value="2"/>
</dbReference>
<reference evidence="8 9" key="1">
    <citation type="journal article" date="2010" name="Nature">
        <title>The Ectocarpus genome and the independent evolution of multicellularity in brown algae.</title>
        <authorList>
            <person name="Cock J.M."/>
            <person name="Sterck L."/>
            <person name="Rouze P."/>
            <person name="Scornet D."/>
            <person name="Allen A.E."/>
            <person name="Amoutzias G."/>
            <person name="Anthouard V."/>
            <person name="Artiguenave F."/>
            <person name="Aury J.M."/>
            <person name="Badger J.H."/>
            <person name="Beszteri B."/>
            <person name="Billiau K."/>
            <person name="Bonnet E."/>
            <person name="Bothwell J.H."/>
            <person name="Bowler C."/>
            <person name="Boyen C."/>
            <person name="Brownlee C."/>
            <person name="Carrano C.J."/>
            <person name="Charrier B."/>
            <person name="Cho G.Y."/>
            <person name="Coelho S.M."/>
            <person name="Collen J."/>
            <person name="Corre E."/>
            <person name="Da Silva C."/>
            <person name="Delage L."/>
            <person name="Delaroque N."/>
            <person name="Dittami S.M."/>
            <person name="Doulbeau S."/>
            <person name="Elias M."/>
            <person name="Farnham G."/>
            <person name="Gachon C.M."/>
            <person name="Gschloessl B."/>
            <person name="Heesch S."/>
            <person name="Jabbari K."/>
            <person name="Jubin C."/>
            <person name="Kawai H."/>
            <person name="Kimura K."/>
            <person name="Kloareg B."/>
            <person name="Kupper F.C."/>
            <person name="Lang D."/>
            <person name="Le Bail A."/>
            <person name="Leblanc C."/>
            <person name="Lerouge P."/>
            <person name="Lohr M."/>
            <person name="Lopez P.J."/>
            <person name="Martens C."/>
            <person name="Maumus F."/>
            <person name="Michel G."/>
            <person name="Miranda-Saavedra D."/>
            <person name="Morales J."/>
            <person name="Moreau H."/>
            <person name="Motomura T."/>
            <person name="Nagasato C."/>
            <person name="Napoli C.A."/>
            <person name="Nelson D.R."/>
            <person name="Nyvall-Collen P."/>
            <person name="Peters A.F."/>
            <person name="Pommier C."/>
            <person name="Potin P."/>
            <person name="Poulain J."/>
            <person name="Quesneville H."/>
            <person name="Read B."/>
            <person name="Rensing S.A."/>
            <person name="Ritter A."/>
            <person name="Rousvoal S."/>
            <person name="Samanta M."/>
            <person name="Samson G."/>
            <person name="Schroeder D.C."/>
            <person name="Segurens B."/>
            <person name="Strittmatter M."/>
            <person name="Tonon T."/>
            <person name="Tregear J.W."/>
            <person name="Valentin K."/>
            <person name="von Dassow P."/>
            <person name="Yamagishi T."/>
            <person name="Van de Peer Y."/>
            <person name="Wincker P."/>
        </authorList>
    </citation>
    <scope>NUCLEOTIDE SEQUENCE [LARGE SCALE GENOMIC DNA]</scope>
    <source>
        <strain evidence="9">Ec32 / CCAP1310/4</strain>
    </source>
</reference>
<dbReference type="EMBL" id="FN649747">
    <property type="protein sequence ID" value="CBJ28776.1"/>
    <property type="molecule type" value="Genomic_DNA"/>
</dbReference>
<keyword evidence="5" id="KW-0539">Nucleus</keyword>
<organism evidence="8 9">
    <name type="scientific">Ectocarpus siliculosus</name>
    <name type="common">Brown alga</name>
    <name type="synonym">Conferva siliculosa</name>
    <dbReference type="NCBI Taxonomy" id="2880"/>
    <lineage>
        <taxon>Eukaryota</taxon>
        <taxon>Sar</taxon>
        <taxon>Stramenopiles</taxon>
        <taxon>Ochrophyta</taxon>
        <taxon>PX clade</taxon>
        <taxon>Phaeophyceae</taxon>
        <taxon>Ectocarpales</taxon>
        <taxon>Ectocarpaceae</taxon>
        <taxon>Ectocarpus</taxon>
    </lineage>
</organism>
<evidence type="ECO:0000256" key="1">
    <source>
        <dbReference type="ARBA" id="ARBA00004123"/>
    </source>
</evidence>
<accession>D7FIF3</accession>
<evidence type="ECO:0000256" key="6">
    <source>
        <dbReference type="SAM" id="MobiDB-lite"/>
    </source>
</evidence>
<evidence type="ECO:0000313" key="8">
    <source>
        <dbReference type="EMBL" id="CBJ28776.1"/>
    </source>
</evidence>
<dbReference type="InParanoid" id="D7FIF3"/>
<dbReference type="SMART" id="SM01156">
    <property type="entry name" value="DUF1716"/>
    <property type="match status" value="1"/>
</dbReference>
<feature type="domain" description="Beta-catenin-like protein 1 N-terminal" evidence="7">
    <location>
        <begin position="98"/>
        <end position="223"/>
    </location>
</feature>
<dbReference type="SUPFAM" id="SSF48371">
    <property type="entry name" value="ARM repeat"/>
    <property type="match status" value="1"/>
</dbReference>
<dbReference type="InterPro" id="IPR011989">
    <property type="entry name" value="ARM-like"/>
</dbReference>
<dbReference type="OrthoDB" id="1898821at2759"/>
<evidence type="ECO:0000313" key="9">
    <source>
        <dbReference type="Proteomes" id="UP000002630"/>
    </source>
</evidence>
<evidence type="ECO:0000256" key="2">
    <source>
        <dbReference type="ARBA" id="ARBA00022553"/>
    </source>
</evidence>
<keyword evidence="4" id="KW-0175">Coiled coil</keyword>
<dbReference type="Gene3D" id="1.25.10.10">
    <property type="entry name" value="Leucine-rich Repeat Variant"/>
    <property type="match status" value="2"/>
</dbReference>
<dbReference type="FunCoup" id="D7FIF3">
    <property type="interactions" value="533"/>
</dbReference>
<dbReference type="Proteomes" id="UP000002630">
    <property type="component" value="Linkage Group LG22"/>
</dbReference>
<evidence type="ECO:0000259" key="7">
    <source>
        <dbReference type="SMART" id="SM01156"/>
    </source>
</evidence>
<dbReference type="PANTHER" id="PTHR14978">
    <property type="entry name" value="BETA-CATENIN-LIKE PROTEIN 1 NUCLEAR ASSOCIATED PROTEIN"/>
    <property type="match status" value="1"/>
</dbReference>
<keyword evidence="9" id="KW-1185">Reference proteome</keyword>
<evidence type="ECO:0000256" key="4">
    <source>
        <dbReference type="ARBA" id="ARBA00023054"/>
    </source>
</evidence>
<dbReference type="eggNOG" id="KOG2734">
    <property type="taxonomic scope" value="Eukaryota"/>
</dbReference>
<dbReference type="InterPro" id="IPR013180">
    <property type="entry name" value="CTNNBL1_N"/>
</dbReference>
<name>D7FIF3_ECTSI</name>